<dbReference type="Proteomes" id="UP001054857">
    <property type="component" value="Unassembled WGS sequence"/>
</dbReference>
<gene>
    <name evidence="2" type="ORF">Agub_g10352</name>
</gene>
<protein>
    <submittedName>
        <fullName evidence="2">Uncharacterized protein</fullName>
    </submittedName>
</protein>
<evidence type="ECO:0000256" key="1">
    <source>
        <dbReference type="SAM" id="MobiDB-lite"/>
    </source>
</evidence>
<evidence type="ECO:0000313" key="2">
    <source>
        <dbReference type="EMBL" id="GFR48451.1"/>
    </source>
</evidence>
<sequence>MGCTNRSMRLLDLTTAFIIVGLAALLYVLRSLHAWWRLALCASAENGVLTAAQRSSSASAVASFHWLRKQGVVVSVSALAGQPDLSVATATQRQRRPLPPYQPYIKRSAIFAKIPGCHPEDIPPGYEQRLAHLIAVTKGNADNSSYGDNVSTKPIGHRWLSNVYIRDGCVELLLEEEEWGSGIGSDAEWQGSHLFQVAGGDVGAIHQAPDCALTVTEEAGVRSDGEGLDAASEAGNAAAAATCGMYGSGSGRWSDASSGLAFSCSSGSCSSSSGLDLATIIRALQLPEEQREGDASRHPWDSCTDVGVAEGEGESGAGRAGRLLHSSSVTAHAEEAAAGSVKAGEGAPGTSTPDRHDLPQAAAGPSPCPPALEVLALHPRVVLLPPPPPPAAGSLERRQQQRLLAVVSCPTLQAAAGPQASGGGSSSSLEVLLRCQGRYLPLQYSWGPQLVAGAAAAEPGTSGREAGAGLGEEAEAGEVPPGWSVKPLPDVRTVRSDVNLPQLLRVEPRELPSRPGIALVDFRWCGRPCRAVPLVFVREAGVVSELGGAVPCWPRSPAELDELLLDLGTWEFHAAEAGERQSEAAGVPAASGGGGGSAALDAVSAARLAALGAHLLRYVTACGWERTAAHIARQLAGVSEAAAAGAAAVGASSDGGCGVAEGAVGAAANAGPQPGCAPRSGSPGGDRTGVLRRRGQKTGSSTDTGTGGEASALPGDRSGAPAQSHRRLRRAASLRLAWRLLLLALGLRRDPPEEAEAFRAFEGPWIFAHGQFLIYMEFMCLLALLFRARHDILAPSNLTSLASCIGGSGTLLAWPFLPYPAWVRLVNGYRYPRFLCYAVTKGLIAFCGFPPPPGIVPYLTGPGLLVMEGVIVPGASMLTPAAAAL</sequence>
<dbReference type="EMBL" id="BMAR01000023">
    <property type="protein sequence ID" value="GFR48451.1"/>
    <property type="molecule type" value="Genomic_DNA"/>
</dbReference>
<evidence type="ECO:0000313" key="3">
    <source>
        <dbReference type="Proteomes" id="UP001054857"/>
    </source>
</evidence>
<feature type="compositionally biased region" description="Basic and acidic residues" evidence="1">
    <location>
        <begin position="288"/>
        <end position="300"/>
    </location>
</feature>
<accession>A0AAD3DZ80</accession>
<feature type="region of interest" description="Disordered" evidence="1">
    <location>
        <begin position="288"/>
        <end position="370"/>
    </location>
</feature>
<feature type="non-terminal residue" evidence="2">
    <location>
        <position position="885"/>
    </location>
</feature>
<reference evidence="2 3" key="1">
    <citation type="journal article" date="2021" name="Sci. Rep.">
        <title>Genome sequencing of the multicellular alga Astrephomene provides insights into convergent evolution of germ-soma differentiation.</title>
        <authorList>
            <person name="Yamashita S."/>
            <person name="Yamamoto K."/>
            <person name="Matsuzaki R."/>
            <person name="Suzuki S."/>
            <person name="Yamaguchi H."/>
            <person name="Hirooka S."/>
            <person name="Minakuchi Y."/>
            <person name="Miyagishima S."/>
            <person name="Kawachi M."/>
            <person name="Toyoda A."/>
            <person name="Nozaki H."/>
        </authorList>
    </citation>
    <scope>NUCLEOTIDE SEQUENCE [LARGE SCALE GENOMIC DNA]</scope>
    <source>
        <strain evidence="2 3">NIES-4017</strain>
    </source>
</reference>
<organism evidence="2 3">
    <name type="scientific">Astrephomene gubernaculifera</name>
    <dbReference type="NCBI Taxonomy" id="47775"/>
    <lineage>
        <taxon>Eukaryota</taxon>
        <taxon>Viridiplantae</taxon>
        <taxon>Chlorophyta</taxon>
        <taxon>core chlorophytes</taxon>
        <taxon>Chlorophyceae</taxon>
        <taxon>CS clade</taxon>
        <taxon>Chlamydomonadales</taxon>
        <taxon>Astrephomenaceae</taxon>
        <taxon>Astrephomene</taxon>
    </lineage>
</organism>
<comment type="caution">
    <text evidence="2">The sequence shown here is derived from an EMBL/GenBank/DDBJ whole genome shotgun (WGS) entry which is preliminary data.</text>
</comment>
<proteinExistence type="predicted"/>
<name>A0AAD3DZ80_9CHLO</name>
<dbReference type="AlphaFoldDB" id="A0AAD3DZ80"/>
<feature type="region of interest" description="Disordered" evidence="1">
    <location>
        <begin position="669"/>
        <end position="724"/>
    </location>
</feature>
<keyword evidence="3" id="KW-1185">Reference proteome</keyword>